<dbReference type="GO" id="GO:0019752">
    <property type="term" value="P:carboxylic acid metabolic process"/>
    <property type="evidence" value="ECO:0007669"/>
    <property type="project" value="InterPro"/>
</dbReference>
<sequence length="521" mass="56004">MTSSTPLRAEHAATELDRLGTKCLALVTEWVSQGQDSRTLAAPWPDASSFRSSIDVCVPEEGVSENTLFAKIRAILHNSVNPWTHRFLEKLYSAPAVISIMGDLLLGVMNASVHVFSASPILTMIEEQCAAALCERVGYTAADADGLCMPGGAASNTFAVQTALSQLFGGVYRHGGVCALVDAYTQHKGRIGRGARPAILVSADAHFSLSRAALAAGLGTDAVVPIAVDKHGKMDTSELVRVCLEMEQEPAHTRGVPMMICATSGTTVLGAFDDLCTIAHICRRFACWMHVDASWGGAMVFLPSDAPARACRLDGLQEANSITINPHKLLGVTHQCSFLLVKNKLVLQVASLTEDAGYLFHDASTSSSVSSSSPSSSSSQPPRPLVNDMAAKTLGCGRRGDALKLYLVWLRYGTHGLSEHIQHGLYMAQLILARIEQTPTLELGPLAKPLFLQICFRPRFGGPDATRRMHAKLKASGQYVVDYAPVHEMGDFMRLVVHPTTPLHVYEALIDTLGDMVDSTL</sequence>
<evidence type="ECO:0000256" key="2">
    <source>
        <dbReference type="ARBA" id="ARBA00009533"/>
    </source>
</evidence>
<dbReference type="GeneID" id="5854256"/>
<dbReference type="PANTHER" id="PTHR45677">
    <property type="entry name" value="GLUTAMATE DECARBOXYLASE-RELATED"/>
    <property type="match status" value="1"/>
</dbReference>
<keyword evidence="3" id="KW-0210">Decarboxylase</keyword>
<keyword evidence="10" id="KW-1185">Reference proteome</keyword>
<dbReference type="Pfam" id="PF00282">
    <property type="entry name" value="Pyridoxal_deC"/>
    <property type="match status" value="1"/>
</dbReference>
<dbReference type="KEGG" id="mgl:MGL_2935"/>
<dbReference type="GO" id="GO:0016831">
    <property type="term" value="F:carboxy-lyase activity"/>
    <property type="evidence" value="ECO:0007669"/>
    <property type="project" value="UniProtKB-KW"/>
</dbReference>
<evidence type="ECO:0000256" key="6">
    <source>
        <dbReference type="PIRSR" id="PIRSR602129-50"/>
    </source>
</evidence>
<organism evidence="9 10">
    <name type="scientific">Malassezia globosa (strain ATCC MYA-4612 / CBS 7966)</name>
    <name type="common">Dandruff-associated fungus</name>
    <dbReference type="NCBI Taxonomy" id="425265"/>
    <lineage>
        <taxon>Eukaryota</taxon>
        <taxon>Fungi</taxon>
        <taxon>Dikarya</taxon>
        <taxon>Basidiomycota</taxon>
        <taxon>Ustilaginomycotina</taxon>
        <taxon>Malasseziomycetes</taxon>
        <taxon>Malasseziales</taxon>
        <taxon>Malasseziaceae</taxon>
        <taxon>Malassezia</taxon>
    </lineage>
</organism>
<dbReference type="STRING" id="425265.A8Q6D9"/>
<dbReference type="PANTHER" id="PTHR45677:SF8">
    <property type="entry name" value="CYSTEINE SULFINIC ACID DECARBOXYLASE"/>
    <property type="match status" value="1"/>
</dbReference>
<comment type="similarity">
    <text evidence="2 7">Belongs to the group II decarboxylase family.</text>
</comment>
<name>A8Q6D9_MALGO</name>
<keyword evidence="4 6" id="KW-0663">Pyridoxal phosphate</keyword>
<evidence type="ECO:0000256" key="1">
    <source>
        <dbReference type="ARBA" id="ARBA00001933"/>
    </source>
</evidence>
<feature type="region of interest" description="Disordered" evidence="8">
    <location>
        <begin position="365"/>
        <end position="385"/>
    </location>
</feature>
<evidence type="ECO:0000313" key="9">
    <source>
        <dbReference type="EMBL" id="EDP42735.1"/>
    </source>
</evidence>
<feature type="compositionally biased region" description="Low complexity" evidence="8">
    <location>
        <begin position="365"/>
        <end position="379"/>
    </location>
</feature>
<dbReference type="RefSeq" id="XP_001729949.1">
    <property type="nucleotide sequence ID" value="XM_001729897.1"/>
</dbReference>
<dbReference type="InterPro" id="IPR002129">
    <property type="entry name" value="PyrdxlP-dep_de-COase"/>
</dbReference>
<dbReference type="Gene3D" id="3.90.1150.170">
    <property type="match status" value="1"/>
</dbReference>
<evidence type="ECO:0000256" key="4">
    <source>
        <dbReference type="ARBA" id="ARBA00022898"/>
    </source>
</evidence>
<evidence type="ECO:0000256" key="5">
    <source>
        <dbReference type="ARBA" id="ARBA00023239"/>
    </source>
</evidence>
<dbReference type="VEuPathDB" id="FungiDB:MGL_2935"/>
<dbReference type="SUPFAM" id="SSF53383">
    <property type="entry name" value="PLP-dependent transferases"/>
    <property type="match status" value="1"/>
</dbReference>
<comment type="caution">
    <text evidence="9">The sequence shown here is derived from an EMBL/GenBank/DDBJ whole genome shotgun (WGS) entry which is preliminary data.</text>
</comment>
<proteinExistence type="inferred from homology"/>
<feature type="modified residue" description="N6-(pyridoxal phosphate)lysine" evidence="6">
    <location>
        <position position="328"/>
    </location>
</feature>
<dbReference type="InParanoid" id="A8Q6D9"/>
<dbReference type="OrthoDB" id="2161780at2759"/>
<dbReference type="OMA" id="AGMVIFK"/>
<comment type="cofactor">
    <cofactor evidence="1 6 7">
        <name>pyridoxal 5'-phosphate</name>
        <dbReference type="ChEBI" id="CHEBI:597326"/>
    </cofactor>
</comment>
<reference evidence="9 10" key="1">
    <citation type="journal article" date="2007" name="Proc. Natl. Acad. Sci. U.S.A.">
        <title>Dandruff-associated Malassezia genomes reveal convergent and divergent virulence traits shared with plant and human fungal pathogens.</title>
        <authorList>
            <person name="Xu J."/>
            <person name="Saunders C.W."/>
            <person name="Hu P."/>
            <person name="Grant R.A."/>
            <person name="Boekhout T."/>
            <person name="Kuramae E.E."/>
            <person name="Kronstad J.W."/>
            <person name="Deangelis Y.M."/>
            <person name="Reeder N.L."/>
            <person name="Johnstone K.R."/>
            <person name="Leland M."/>
            <person name="Fieno A.M."/>
            <person name="Begley W.M."/>
            <person name="Sun Y."/>
            <person name="Lacey M.P."/>
            <person name="Chaudhary T."/>
            <person name="Keough T."/>
            <person name="Chu L."/>
            <person name="Sears R."/>
            <person name="Yuan B."/>
            <person name="Dawson T.L.Jr."/>
        </authorList>
    </citation>
    <scope>NUCLEOTIDE SEQUENCE [LARGE SCALE GENOMIC DNA]</scope>
    <source>
        <strain evidence="10">ATCC MYA-4612 / CBS 7966</strain>
    </source>
</reference>
<dbReference type="EMBL" id="AAYY01000010">
    <property type="protein sequence ID" value="EDP42735.1"/>
    <property type="molecule type" value="Genomic_DNA"/>
</dbReference>
<dbReference type="Proteomes" id="UP000008837">
    <property type="component" value="Unassembled WGS sequence"/>
</dbReference>
<dbReference type="InterPro" id="IPR015424">
    <property type="entry name" value="PyrdxlP-dep_Trfase"/>
</dbReference>
<evidence type="ECO:0000256" key="7">
    <source>
        <dbReference type="RuleBase" id="RU000382"/>
    </source>
</evidence>
<protein>
    <submittedName>
        <fullName evidence="9">Uncharacterized protein</fullName>
    </submittedName>
</protein>
<dbReference type="GO" id="GO:0030170">
    <property type="term" value="F:pyridoxal phosphate binding"/>
    <property type="evidence" value="ECO:0007669"/>
    <property type="project" value="InterPro"/>
</dbReference>
<dbReference type="GO" id="GO:0005737">
    <property type="term" value="C:cytoplasm"/>
    <property type="evidence" value="ECO:0007669"/>
    <property type="project" value="TreeGrafter"/>
</dbReference>
<dbReference type="AlphaFoldDB" id="A8Q6D9"/>
<gene>
    <name evidence="9" type="ORF">MGL_2935</name>
</gene>
<evidence type="ECO:0000256" key="3">
    <source>
        <dbReference type="ARBA" id="ARBA00022793"/>
    </source>
</evidence>
<keyword evidence="5 7" id="KW-0456">Lyase</keyword>
<evidence type="ECO:0000256" key="8">
    <source>
        <dbReference type="SAM" id="MobiDB-lite"/>
    </source>
</evidence>
<evidence type="ECO:0000313" key="10">
    <source>
        <dbReference type="Proteomes" id="UP000008837"/>
    </source>
</evidence>
<dbReference type="Gene3D" id="3.40.640.10">
    <property type="entry name" value="Type I PLP-dependent aspartate aminotransferase-like (Major domain)"/>
    <property type="match status" value="1"/>
</dbReference>
<dbReference type="InterPro" id="IPR015421">
    <property type="entry name" value="PyrdxlP-dep_Trfase_major"/>
</dbReference>
<accession>A8Q6D9</accession>